<keyword evidence="3" id="KW-1185">Reference proteome</keyword>
<sequence length="144" mass="16131">MELLLIMEDLWDVVINDPPNDPNAVWLKNDNKACATIGFLVDDNQLIHVRHATTAKQAWDSLKAYHEKSCLSSKCIDSGATSHMTSDRTFFTELRHKRVSETIKVANGDLARVEGIGTEKLKCVDRNGNLIHVTINDVLYVPSL</sequence>
<dbReference type="Pfam" id="PF14223">
    <property type="entry name" value="Retrotran_gag_2"/>
    <property type="match status" value="1"/>
</dbReference>
<evidence type="ECO:0000259" key="1">
    <source>
        <dbReference type="Pfam" id="PF22936"/>
    </source>
</evidence>
<dbReference type="OrthoDB" id="8017485at2759"/>
<accession>A0A0J7K3C1</accession>
<evidence type="ECO:0000313" key="2">
    <source>
        <dbReference type="EMBL" id="KMQ84809.1"/>
    </source>
</evidence>
<organism evidence="2 3">
    <name type="scientific">Lasius niger</name>
    <name type="common">Black garden ant</name>
    <dbReference type="NCBI Taxonomy" id="67767"/>
    <lineage>
        <taxon>Eukaryota</taxon>
        <taxon>Metazoa</taxon>
        <taxon>Ecdysozoa</taxon>
        <taxon>Arthropoda</taxon>
        <taxon>Hexapoda</taxon>
        <taxon>Insecta</taxon>
        <taxon>Pterygota</taxon>
        <taxon>Neoptera</taxon>
        <taxon>Endopterygota</taxon>
        <taxon>Hymenoptera</taxon>
        <taxon>Apocrita</taxon>
        <taxon>Aculeata</taxon>
        <taxon>Formicoidea</taxon>
        <taxon>Formicidae</taxon>
        <taxon>Formicinae</taxon>
        <taxon>Lasius</taxon>
        <taxon>Lasius</taxon>
    </lineage>
</organism>
<gene>
    <name evidence="2" type="ORF">RF55_17085</name>
</gene>
<dbReference type="PaxDb" id="67767-A0A0J7K3C1"/>
<dbReference type="InterPro" id="IPR054722">
    <property type="entry name" value="PolX-like_BBD"/>
</dbReference>
<reference evidence="2 3" key="1">
    <citation type="submission" date="2015-04" db="EMBL/GenBank/DDBJ databases">
        <title>Lasius niger genome sequencing.</title>
        <authorList>
            <person name="Konorov E.A."/>
            <person name="Nikitin M.A."/>
            <person name="Kirill M.V."/>
            <person name="Chang P."/>
        </authorList>
    </citation>
    <scope>NUCLEOTIDE SEQUENCE [LARGE SCALE GENOMIC DNA]</scope>
    <source>
        <tissue evidence="2">Whole</tissue>
    </source>
</reference>
<dbReference type="EMBL" id="LBMM01015438">
    <property type="protein sequence ID" value="KMQ84809.1"/>
    <property type="molecule type" value="Genomic_DNA"/>
</dbReference>
<dbReference type="Pfam" id="PF22936">
    <property type="entry name" value="Pol_BBD"/>
    <property type="match status" value="1"/>
</dbReference>
<evidence type="ECO:0000313" key="3">
    <source>
        <dbReference type="Proteomes" id="UP000036403"/>
    </source>
</evidence>
<protein>
    <submittedName>
        <fullName evidence="2">Integrase core domain protein</fullName>
    </submittedName>
</protein>
<feature type="domain" description="Retrovirus-related Pol polyprotein from transposon TNT 1-94-like beta-barrel" evidence="1">
    <location>
        <begin position="76"/>
        <end position="144"/>
    </location>
</feature>
<dbReference type="Proteomes" id="UP000036403">
    <property type="component" value="Unassembled WGS sequence"/>
</dbReference>
<dbReference type="AlphaFoldDB" id="A0A0J7K3C1"/>
<name>A0A0J7K3C1_LASNI</name>
<proteinExistence type="predicted"/>
<comment type="caution">
    <text evidence="2">The sequence shown here is derived from an EMBL/GenBank/DDBJ whole genome shotgun (WGS) entry which is preliminary data.</text>
</comment>